<reference evidence="1 2" key="1">
    <citation type="submission" date="2024-01" db="EMBL/GenBank/DDBJ databases">
        <authorList>
            <person name="Waweru B."/>
        </authorList>
    </citation>
    <scope>NUCLEOTIDE SEQUENCE [LARGE SCALE GENOMIC DNA]</scope>
</reference>
<proteinExistence type="predicted"/>
<accession>A0AAV1S8J3</accession>
<name>A0AAV1S8J3_9ROSI</name>
<protein>
    <submittedName>
        <fullName evidence="1">Uncharacterized protein</fullName>
    </submittedName>
</protein>
<dbReference type="Proteomes" id="UP001314170">
    <property type="component" value="Unassembled WGS sequence"/>
</dbReference>
<sequence>MTGNVMLLAADTKIWGTASCSLYNALGVRILYLEATIHKQPFEAKRVVRALGADLKRSAQVDCR</sequence>
<dbReference type="AlphaFoldDB" id="A0AAV1S8J3"/>
<evidence type="ECO:0000313" key="1">
    <source>
        <dbReference type="EMBL" id="CAK7347280.1"/>
    </source>
</evidence>
<evidence type="ECO:0000313" key="2">
    <source>
        <dbReference type="Proteomes" id="UP001314170"/>
    </source>
</evidence>
<comment type="caution">
    <text evidence="1">The sequence shown here is derived from an EMBL/GenBank/DDBJ whole genome shotgun (WGS) entry which is preliminary data.</text>
</comment>
<dbReference type="EMBL" id="CAWUPB010001173">
    <property type="protein sequence ID" value="CAK7347280.1"/>
    <property type="molecule type" value="Genomic_DNA"/>
</dbReference>
<gene>
    <name evidence="1" type="ORF">DCAF_LOCUS19964</name>
</gene>
<organism evidence="1 2">
    <name type="scientific">Dovyalis caffra</name>
    <dbReference type="NCBI Taxonomy" id="77055"/>
    <lineage>
        <taxon>Eukaryota</taxon>
        <taxon>Viridiplantae</taxon>
        <taxon>Streptophyta</taxon>
        <taxon>Embryophyta</taxon>
        <taxon>Tracheophyta</taxon>
        <taxon>Spermatophyta</taxon>
        <taxon>Magnoliopsida</taxon>
        <taxon>eudicotyledons</taxon>
        <taxon>Gunneridae</taxon>
        <taxon>Pentapetalae</taxon>
        <taxon>rosids</taxon>
        <taxon>fabids</taxon>
        <taxon>Malpighiales</taxon>
        <taxon>Salicaceae</taxon>
        <taxon>Flacourtieae</taxon>
        <taxon>Dovyalis</taxon>
    </lineage>
</organism>
<keyword evidence="2" id="KW-1185">Reference proteome</keyword>